<protein>
    <submittedName>
        <fullName evidence="1">Uncharacterized protein</fullName>
    </submittedName>
</protein>
<dbReference type="AlphaFoldDB" id="A0A3Q8U445"/>
<proteinExistence type="predicted"/>
<accession>A0A3Q8U445</accession>
<gene>
    <name evidence="1" type="ORF">EJA05_23815</name>
</gene>
<dbReference type="Proteomes" id="UP000268230">
    <property type="component" value="Chromosome"/>
</dbReference>
<name>A0A3Q8U445_9PSED</name>
<organism evidence="1 2">
    <name type="scientific">Pseudomonas entomophila</name>
    <dbReference type="NCBI Taxonomy" id="312306"/>
    <lineage>
        <taxon>Bacteria</taxon>
        <taxon>Pseudomonadati</taxon>
        <taxon>Pseudomonadota</taxon>
        <taxon>Gammaproteobacteria</taxon>
        <taxon>Pseudomonadales</taxon>
        <taxon>Pseudomonadaceae</taxon>
        <taxon>Pseudomonas</taxon>
    </lineage>
</organism>
<evidence type="ECO:0000313" key="2">
    <source>
        <dbReference type="Proteomes" id="UP000268230"/>
    </source>
</evidence>
<sequence length="71" mass="7468">MQPVGAALAAKQATRCWAPAMPVFGAKAAPTGSRESASAVQFCEISACPALIWDTCQSPRSIMLCPPTRYP</sequence>
<reference evidence="1 2" key="1">
    <citation type="submission" date="2018-12" db="EMBL/GenBank/DDBJ databases">
        <authorList>
            <person name="Li S."/>
            <person name="Yang R."/>
            <person name="Chen G."/>
            <person name="Zou L."/>
            <person name="Zhang C."/>
            <person name="Chen Y."/>
            <person name="Liu Z."/>
            <person name="Li Y."/>
            <person name="Yan Y."/>
            <person name="Huang M."/>
            <person name="Chen T."/>
        </authorList>
    </citation>
    <scope>NUCLEOTIDE SEQUENCE [LARGE SCALE GENOMIC DNA]</scope>
    <source>
        <strain evidence="1 2">1257</strain>
    </source>
</reference>
<dbReference type="KEGG" id="pory:EJA05_23815"/>
<dbReference type="EMBL" id="CP034338">
    <property type="protein sequence ID" value="AZL70572.1"/>
    <property type="molecule type" value="Genomic_DNA"/>
</dbReference>
<evidence type="ECO:0000313" key="1">
    <source>
        <dbReference type="EMBL" id="AZL70572.1"/>
    </source>
</evidence>